<protein>
    <submittedName>
        <fullName evidence="1">Uncharacterized protein</fullName>
    </submittedName>
</protein>
<comment type="caution">
    <text evidence="1">The sequence shown here is derived from an EMBL/GenBank/DDBJ whole genome shotgun (WGS) entry which is preliminary data.</text>
</comment>
<gene>
    <name evidence="1" type="ORF">DPMN_014496</name>
</gene>
<dbReference type="EMBL" id="JAIWYP010000001">
    <property type="protein sequence ID" value="KAH3890415.1"/>
    <property type="molecule type" value="Genomic_DNA"/>
</dbReference>
<evidence type="ECO:0000313" key="2">
    <source>
        <dbReference type="Proteomes" id="UP000828390"/>
    </source>
</evidence>
<reference evidence="1" key="2">
    <citation type="submission" date="2020-11" db="EMBL/GenBank/DDBJ databases">
        <authorList>
            <person name="McCartney M.A."/>
            <person name="Auch B."/>
            <person name="Kono T."/>
            <person name="Mallez S."/>
            <person name="Becker A."/>
            <person name="Gohl D.M."/>
            <person name="Silverstein K.A.T."/>
            <person name="Koren S."/>
            <person name="Bechman K.B."/>
            <person name="Herman A."/>
            <person name="Abrahante J.E."/>
            <person name="Garbe J."/>
        </authorList>
    </citation>
    <scope>NUCLEOTIDE SEQUENCE</scope>
    <source>
        <strain evidence="1">Duluth1</strain>
        <tissue evidence="1">Whole animal</tissue>
    </source>
</reference>
<organism evidence="1 2">
    <name type="scientific">Dreissena polymorpha</name>
    <name type="common">Zebra mussel</name>
    <name type="synonym">Mytilus polymorpha</name>
    <dbReference type="NCBI Taxonomy" id="45954"/>
    <lineage>
        <taxon>Eukaryota</taxon>
        <taxon>Metazoa</taxon>
        <taxon>Spiralia</taxon>
        <taxon>Lophotrochozoa</taxon>
        <taxon>Mollusca</taxon>
        <taxon>Bivalvia</taxon>
        <taxon>Autobranchia</taxon>
        <taxon>Heteroconchia</taxon>
        <taxon>Euheterodonta</taxon>
        <taxon>Imparidentia</taxon>
        <taxon>Neoheterodontei</taxon>
        <taxon>Myida</taxon>
        <taxon>Dreissenoidea</taxon>
        <taxon>Dreissenidae</taxon>
        <taxon>Dreissena</taxon>
    </lineage>
</organism>
<evidence type="ECO:0000313" key="1">
    <source>
        <dbReference type="EMBL" id="KAH3890415.1"/>
    </source>
</evidence>
<sequence length="58" mass="6597">MALQLLDKMFSRRAVCVTFALRKICCHCHDFEHLSLFDLSKALSQKPLTGATLFGARR</sequence>
<name>A0A9D4S4M0_DREPO</name>
<reference evidence="1" key="1">
    <citation type="journal article" date="2019" name="bioRxiv">
        <title>The Genome of the Zebra Mussel, Dreissena polymorpha: A Resource for Invasive Species Research.</title>
        <authorList>
            <person name="McCartney M.A."/>
            <person name="Auch B."/>
            <person name="Kono T."/>
            <person name="Mallez S."/>
            <person name="Zhang Y."/>
            <person name="Obille A."/>
            <person name="Becker A."/>
            <person name="Abrahante J.E."/>
            <person name="Garbe J."/>
            <person name="Badalamenti J.P."/>
            <person name="Herman A."/>
            <person name="Mangelson H."/>
            <person name="Liachko I."/>
            <person name="Sullivan S."/>
            <person name="Sone E.D."/>
            <person name="Koren S."/>
            <person name="Silverstein K.A.T."/>
            <person name="Beckman K.B."/>
            <person name="Gohl D.M."/>
        </authorList>
    </citation>
    <scope>NUCLEOTIDE SEQUENCE</scope>
    <source>
        <strain evidence="1">Duluth1</strain>
        <tissue evidence="1">Whole animal</tissue>
    </source>
</reference>
<dbReference type="Proteomes" id="UP000828390">
    <property type="component" value="Unassembled WGS sequence"/>
</dbReference>
<keyword evidence="2" id="KW-1185">Reference proteome</keyword>
<accession>A0A9D4S4M0</accession>
<dbReference type="AlphaFoldDB" id="A0A9D4S4M0"/>
<proteinExistence type="predicted"/>